<dbReference type="PANTHER" id="PTHR27005">
    <property type="entry name" value="WALL-ASSOCIATED RECEPTOR KINASE-LIKE 21"/>
    <property type="match status" value="1"/>
</dbReference>
<evidence type="ECO:0000313" key="3">
    <source>
        <dbReference type="EMBL" id="PHT68927.1"/>
    </source>
</evidence>
<evidence type="ECO:0000313" key="4">
    <source>
        <dbReference type="Proteomes" id="UP000222542"/>
    </source>
</evidence>
<dbReference type="InterPro" id="IPR045274">
    <property type="entry name" value="WAK-like"/>
</dbReference>
<comment type="caution">
    <text evidence="3">The sequence shown here is derived from an EMBL/GenBank/DDBJ whole genome shotgun (WGS) entry which is preliminary data.</text>
</comment>
<keyword evidence="4" id="KW-1185">Reference proteome</keyword>
<evidence type="ECO:0000256" key="2">
    <source>
        <dbReference type="ARBA" id="ARBA00022840"/>
    </source>
</evidence>
<dbReference type="OMA" id="QHGHEEN"/>
<dbReference type="STRING" id="4072.A0A2G2YGS6"/>
<name>A0A2G2YGS6_CAPAN</name>
<dbReference type="Proteomes" id="UP000222542">
    <property type="component" value="Unassembled WGS sequence"/>
</dbReference>
<reference evidence="3 4" key="1">
    <citation type="journal article" date="2014" name="Nat. Genet.">
        <title>Genome sequence of the hot pepper provides insights into the evolution of pungency in Capsicum species.</title>
        <authorList>
            <person name="Kim S."/>
            <person name="Park M."/>
            <person name="Yeom S.I."/>
            <person name="Kim Y.M."/>
            <person name="Lee J.M."/>
            <person name="Lee H.A."/>
            <person name="Seo E."/>
            <person name="Choi J."/>
            <person name="Cheong K."/>
            <person name="Kim K.T."/>
            <person name="Jung K."/>
            <person name="Lee G.W."/>
            <person name="Oh S.K."/>
            <person name="Bae C."/>
            <person name="Kim S.B."/>
            <person name="Lee H.Y."/>
            <person name="Kim S.Y."/>
            <person name="Kim M.S."/>
            <person name="Kang B.C."/>
            <person name="Jo Y.D."/>
            <person name="Yang H.B."/>
            <person name="Jeong H.J."/>
            <person name="Kang W.H."/>
            <person name="Kwon J.K."/>
            <person name="Shin C."/>
            <person name="Lim J.Y."/>
            <person name="Park J.H."/>
            <person name="Huh J.H."/>
            <person name="Kim J.S."/>
            <person name="Kim B.D."/>
            <person name="Cohen O."/>
            <person name="Paran I."/>
            <person name="Suh M.C."/>
            <person name="Lee S.B."/>
            <person name="Kim Y.K."/>
            <person name="Shin Y."/>
            <person name="Noh S.J."/>
            <person name="Park J."/>
            <person name="Seo Y.S."/>
            <person name="Kwon S.Y."/>
            <person name="Kim H.A."/>
            <person name="Park J.M."/>
            <person name="Kim H.J."/>
            <person name="Choi S.B."/>
            <person name="Bosland P.W."/>
            <person name="Reeves G."/>
            <person name="Jo S.H."/>
            <person name="Lee B.W."/>
            <person name="Cho H.T."/>
            <person name="Choi H.S."/>
            <person name="Lee M.S."/>
            <person name="Yu Y."/>
            <person name="Do Choi Y."/>
            <person name="Park B.S."/>
            <person name="van Deynze A."/>
            <person name="Ashrafi H."/>
            <person name="Hill T."/>
            <person name="Kim W.T."/>
            <person name="Pai H.S."/>
            <person name="Ahn H.K."/>
            <person name="Yeam I."/>
            <person name="Giovannoni J.J."/>
            <person name="Rose J.K."/>
            <person name="Sorensen I."/>
            <person name="Lee S.J."/>
            <person name="Kim R.W."/>
            <person name="Choi I.Y."/>
            <person name="Choi B.S."/>
            <person name="Lim J.S."/>
            <person name="Lee Y.H."/>
            <person name="Choi D."/>
        </authorList>
    </citation>
    <scope>NUCLEOTIDE SEQUENCE [LARGE SCALE GENOMIC DNA]</scope>
    <source>
        <strain evidence="4">cv. CM334</strain>
    </source>
</reference>
<gene>
    <name evidence="3" type="ORF">T459_28414</name>
</gene>
<dbReference type="GO" id="GO:0007166">
    <property type="term" value="P:cell surface receptor signaling pathway"/>
    <property type="evidence" value="ECO:0007669"/>
    <property type="project" value="InterPro"/>
</dbReference>
<proteinExistence type="predicted"/>
<dbReference type="AlphaFoldDB" id="A0A2G2YGS6"/>
<reference evidence="3 4" key="2">
    <citation type="journal article" date="2017" name="Genome Biol.">
        <title>New reference genome sequences of hot pepper reveal the massive evolution of plant disease-resistance genes by retroduplication.</title>
        <authorList>
            <person name="Kim S."/>
            <person name="Park J."/>
            <person name="Yeom S.I."/>
            <person name="Kim Y.M."/>
            <person name="Seo E."/>
            <person name="Kim K.T."/>
            <person name="Kim M.S."/>
            <person name="Lee J.M."/>
            <person name="Cheong K."/>
            <person name="Shin H.S."/>
            <person name="Kim S.B."/>
            <person name="Han K."/>
            <person name="Lee J."/>
            <person name="Park M."/>
            <person name="Lee H.A."/>
            <person name="Lee H.Y."/>
            <person name="Lee Y."/>
            <person name="Oh S."/>
            <person name="Lee J.H."/>
            <person name="Choi E."/>
            <person name="Choi E."/>
            <person name="Lee S.E."/>
            <person name="Jeon J."/>
            <person name="Kim H."/>
            <person name="Choi G."/>
            <person name="Song H."/>
            <person name="Lee J."/>
            <person name="Lee S.C."/>
            <person name="Kwon J.K."/>
            <person name="Lee H.Y."/>
            <person name="Koo N."/>
            <person name="Hong Y."/>
            <person name="Kim R.W."/>
            <person name="Kang W.H."/>
            <person name="Huh J.H."/>
            <person name="Kang B.C."/>
            <person name="Yang T.J."/>
            <person name="Lee Y.H."/>
            <person name="Bennetzen J.L."/>
            <person name="Choi D."/>
        </authorList>
    </citation>
    <scope>NUCLEOTIDE SEQUENCE [LARGE SCALE GENOMIC DNA]</scope>
    <source>
        <strain evidence="4">cv. CM334</strain>
    </source>
</reference>
<keyword evidence="1" id="KW-0547">Nucleotide-binding</keyword>
<organism evidence="3 4">
    <name type="scientific">Capsicum annuum</name>
    <name type="common">Capsicum pepper</name>
    <dbReference type="NCBI Taxonomy" id="4072"/>
    <lineage>
        <taxon>Eukaryota</taxon>
        <taxon>Viridiplantae</taxon>
        <taxon>Streptophyta</taxon>
        <taxon>Embryophyta</taxon>
        <taxon>Tracheophyta</taxon>
        <taxon>Spermatophyta</taxon>
        <taxon>Magnoliopsida</taxon>
        <taxon>eudicotyledons</taxon>
        <taxon>Gunneridae</taxon>
        <taxon>Pentapetalae</taxon>
        <taxon>asterids</taxon>
        <taxon>lamiids</taxon>
        <taxon>Solanales</taxon>
        <taxon>Solanaceae</taxon>
        <taxon>Solanoideae</taxon>
        <taxon>Capsiceae</taxon>
        <taxon>Capsicum</taxon>
    </lineage>
</organism>
<protein>
    <submittedName>
        <fullName evidence="3">Uncharacterized protein</fullName>
    </submittedName>
</protein>
<sequence>MPLDTTASEHERSLAAYFVRAIRENRLFQVLETQATREGSFEQCQGVAELSNRCLRLTSEERPTMKEVAMELEGLRRYTKHPWSQTQQCQDEETIELITEQTSDLYAINMTTNFMASREFSSQQSLDSRMMLQIHSPR</sequence>
<accession>A0A2G2YGS6</accession>
<dbReference type="Gene3D" id="1.10.510.10">
    <property type="entry name" value="Transferase(Phosphotransferase) domain 1"/>
    <property type="match status" value="1"/>
</dbReference>
<evidence type="ECO:0000256" key="1">
    <source>
        <dbReference type="ARBA" id="ARBA00022741"/>
    </source>
</evidence>
<dbReference type="GO" id="GO:0005524">
    <property type="term" value="F:ATP binding"/>
    <property type="evidence" value="ECO:0007669"/>
    <property type="project" value="UniProtKB-KW"/>
</dbReference>
<keyword evidence="2" id="KW-0067">ATP-binding</keyword>
<dbReference type="EMBL" id="AYRZ02000011">
    <property type="protein sequence ID" value="PHT68927.1"/>
    <property type="molecule type" value="Genomic_DNA"/>
</dbReference>
<dbReference type="Gramene" id="PHT68927">
    <property type="protein sequence ID" value="PHT68927"/>
    <property type="gene ID" value="T459_28414"/>
</dbReference>
<dbReference type="PANTHER" id="PTHR27005:SF283">
    <property type="entry name" value="OS02G0633066 PROTEIN"/>
    <property type="match status" value="1"/>
</dbReference>